<comment type="cofactor">
    <cofactor evidence="1">
        <name>Fe(2+)</name>
        <dbReference type="ChEBI" id="CHEBI:29033"/>
    </cofactor>
</comment>
<evidence type="ECO:0000256" key="4">
    <source>
        <dbReference type="ARBA" id="ARBA00022964"/>
    </source>
</evidence>
<reference evidence="9 10" key="1">
    <citation type="submission" date="2020-08" db="EMBL/GenBank/DDBJ databases">
        <title>Sequencing the genomes of 1000 actinobacteria strains.</title>
        <authorList>
            <person name="Klenk H.-P."/>
        </authorList>
    </citation>
    <scope>NUCLEOTIDE SEQUENCE [LARGE SCALE GENOMIC DNA]</scope>
    <source>
        <strain evidence="9 10">DSM 43149</strain>
    </source>
</reference>
<dbReference type="PANTHER" id="PTHR30468">
    <property type="entry name" value="ALPHA-KETOGLUTARATE-DEPENDENT SULFONATE DIOXYGENASE"/>
    <property type="match status" value="1"/>
</dbReference>
<dbReference type="GO" id="GO:0046872">
    <property type="term" value="F:metal ion binding"/>
    <property type="evidence" value="ECO:0007669"/>
    <property type="project" value="UniProtKB-KW"/>
</dbReference>
<comment type="caution">
    <text evidence="9">The sequence shown here is derived from an EMBL/GenBank/DDBJ whole genome shotgun (WGS) entry which is preliminary data.</text>
</comment>
<proteinExistence type="inferred from homology"/>
<comment type="similarity">
    <text evidence="2">Belongs to the TfdA dioxygenase family.</text>
</comment>
<keyword evidence="3" id="KW-0479">Metal-binding</keyword>
<name>A0A7W7MS15_9ACTN</name>
<dbReference type="Gene3D" id="3.60.130.10">
    <property type="entry name" value="Clavaminate synthase-like"/>
    <property type="match status" value="1"/>
</dbReference>
<evidence type="ECO:0000256" key="3">
    <source>
        <dbReference type="ARBA" id="ARBA00022723"/>
    </source>
</evidence>
<evidence type="ECO:0000256" key="5">
    <source>
        <dbReference type="ARBA" id="ARBA00023002"/>
    </source>
</evidence>
<evidence type="ECO:0000313" key="10">
    <source>
        <dbReference type="Proteomes" id="UP000578112"/>
    </source>
</evidence>
<dbReference type="GO" id="GO:0005737">
    <property type="term" value="C:cytoplasm"/>
    <property type="evidence" value="ECO:0007669"/>
    <property type="project" value="TreeGrafter"/>
</dbReference>
<evidence type="ECO:0000256" key="7">
    <source>
        <dbReference type="SAM" id="MobiDB-lite"/>
    </source>
</evidence>
<dbReference type="Proteomes" id="UP000578112">
    <property type="component" value="Unassembled WGS sequence"/>
</dbReference>
<gene>
    <name evidence="9" type="ORF">BJ971_004615</name>
</gene>
<feature type="region of interest" description="Disordered" evidence="7">
    <location>
        <begin position="293"/>
        <end position="330"/>
    </location>
</feature>
<dbReference type="PANTHER" id="PTHR30468:SF5">
    <property type="entry name" value="ALPHA-KETOGLUTARATE-DEPENDENT SULFATE ESTER DIOXYGENASE"/>
    <property type="match status" value="1"/>
</dbReference>
<dbReference type="EMBL" id="JACHNH010000001">
    <property type="protein sequence ID" value="MBB4764059.1"/>
    <property type="molecule type" value="Genomic_DNA"/>
</dbReference>
<dbReference type="EC" id="1.14.11.17" evidence="9"/>
<dbReference type="InterPro" id="IPR051323">
    <property type="entry name" value="AtsK-like"/>
</dbReference>
<feature type="domain" description="TauD/TfdA-like" evidence="8">
    <location>
        <begin position="10"/>
        <end position="273"/>
    </location>
</feature>
<dbReference type="InterPro" id="IPR042098">
    <property type="entry name" value="TauD-like_sf"/>
</dbReference>
<dbReference type="Pfam" id="PF02668">
    <property type="entry name" value="TauD"/>
    <property type="match status" value="1"/>
</dbReference>
<evidence type="ECO:0000256" key="6">
    <source>
        <dbReference type="ARBA" id="ARBA00023004"/>
    </source>
</evidence>
<evidence type="ECO:0000256" key="2">
    <source>
        <dbReference type="ARBA" id="ARBA00005896"/>
    </source>
</evidence>
<evidence type="ECO:0000313" key="9">
    <source>
        <dbReference type="EMBL" id="MBB4764059.1"/>
    </source>
</evidence>
<keyword evidence="5 9" id="KW-0560">Oxidoreductase</keyword>
<protein>
    <submittedName>
        <fullName evidence="9">Taurine dioxygenase</fullName>
        <ecNumber evidence="9">1.14.11.17</ecNumber>
    </submittedName>
</protein>
<dbReference type="RefSeq" id="WP_184995291.1">
    <property type="nucleotide sequence ID" value="NZ_BOMK01000024.1"/>
</dbReference>
<keyword evidence="10" id="KW-1185">Reference proteome</keyword>
<dbReference type="InterPro" id="IPR003819">
    <property type="entry name" value="TauD/TfdA-like"/>
</dbReference>
<organism evidence="9 10">
    <name type="scientific">Actinoplanes digitatis</name>
    <dbReference type="NCBI Taxonomy" id="1868"/>
    <lineage>
        <taxon>Bacteria</taxon>
        <taxon>Bacillati</taxon>
        <taxon>Actinomycetota</taxon>
        <taxon>Actinomycetes</taxon>
        <taxon>Micromonosporales</taxon>
        <taxon>Micromonosporaceae</taxon>
        <taxon>Actinoplanes</taxon>
    </lineage>
</organism>
<evidence type="ECO:0000259" key="8">
    <source>
        <dbReference type="Pfam" id="PF02668"/>
    </source>
</evidence>
<dbReference type="GO" id="GO:0000908">
    <property type="term" value="F:taurine dioxygenase activity"/>
    <property type="evidence" value="ECO:0007669"/>
    <property type="project" value="UniProtKB-EC"/>
</dbReference>
<keyword evidence="4 9" id="KW-0223">Dioxygenase</keyword>
<sequence length="330" mass="35645">MTIAPTTPDVRRIGGRIGAEIVGVDLSRDITADLGARLNTALVEHKVLVFRDQHLDDEAHLRFAGAFGPLTTAHPTVPSVDGQANILAVQGGEGARANAWHTDVTFVVAPPKATTLRSLVIPPYGGDTLFANTAAAYADLPEHLRLLADRLWAVHTNDHDYAEHPQFRTSEAEEYHKVFVGQRYRTAHPVVRIHPESGAPNLFIGGFASSIIGLSQTESRDLLRLFQSYVTRPENTLRHHWAVGDVVVFDNRTTQHYAADDYGDLPRKLHRVTVAGDVPVGADGAKSHVLEGDEAGHYTPQAGRVSELASEPSTQRPPNGTAGAPAEAVA</sequence>
<evidence type="ECO:0000256" key="1">
    <source>
        <dbReference type="ARBA" id="ARBA00001954"/>
    </source>
</evidence>
<keyword evidence="6" id="KW-0408">Iron</keyword>
<dbReference type="AlphaFoldDB" id="A0A7W7MS15"/>
<accession>A0A7W7MS15</accession>
<dbReference type="SUPFAM" id="SSF51197">
    <property type="entry name" value="Clavaminate synthase-like"/>
    <property type="match status" value="1"/>
</dbReference>